<comment type="caution">
    <text evidence="1">The sequence shown here is derived from an EMBL/GenBank/DDBJ whole genome shotgun (WGS) entry which is preliminary data.</text>
</comment>
<dbReference type="RefSeq" id="WP_279534625.1">
    <property type="nucleotide sequence ID" value="NZ_CP104579.1"/>
</dbReference>
<reference evidence="1" key="1">
    <citation type="submission" date="2022-09" db="EMBL/GenBank/DDBJ databases">
        <title>Intensive care unit water sources are persistently colonized with multi-drug resistant bacteria and are the site of extensive horizontal gene transfer of antibiotic resistance genes.</title>
        <authorList>
            <person name="Diorio-Toth L."/>
        </authorList>
    </citation>
    <scope>NUCLEOTIDE SEQUENCE</scope>
    <source>
        <strain evidence="1">GD03704</strain>
    </source>
</reference>
<evidence type="ECO:0000313" key="1">
    <source>
        <dbReference type="EMBL" id="MDH1340552.1"/>
    </source>
</evidence>
<dbReference type="AlphaFoldDB" id="A0AA42QB80"/>
<dbReference type="EMBL" id="JAOCJE010000001">
    <property type="protein sequence ID" value="MDH1340552.1"/>
    <property type="molecule type" value="Genomic_DNA"/>
</dbReference>
<name>A0AA42QB80_ECTOL</name>
<sequence>MSKSFDVNVSFNFRAVFGAEALAEVGDAIQKMRADPDLEPQGIALLKAYDEGGTEEALKFLLRDSMKQMRELVLGEVDKTVFKSFSPFTAVITSRGAVTTPQVACVVPSQECDCNFCRSF</sequence>
<proteinExistence type="predicted"/>
<dbReference type="Proteomes" id="UP001161697">
    <property type="component" value="Unassembled WGS sequence"/>
</dbReference>
<gene>
    <name evidence="1" type="ORF">N5J11_15220</name>
</gene>
<accession>A0AA42QB80</accession>
<evidence type="ECO:0000313" key="2">
    <source>
        <dbReference type="Proteomes" id="UP001161697"/>
    </source>
</evidence>
<protein>
    <submittedName>
        <fullName evidence="1">Uncharacterized protein</fullName>
    </submittedName>
</protein>
<organism evidence="1 2">
    <name type="scientific">Ectopseudomonas oleovorans</name>
    <name type="common">Pseudomonas oleovorans</name>
    <dbReference type="NCBI Taxonomy" id="301"/>
    <lineage>
        <taxon>Bacteria</taxon>
        <taxon>Pseudomonadati</taxon>
        <taxon>Pseudomonadota</taxon>
        <taxon>Gammaproteobacteria</taxon>
        <taxon>Pseudomonadales</taxon>
        <taxon>Pseudomonadaceae</taxon>
        <taxon>Ectopseudomonas</taxon>
    </lineage>
</organism>